<reference evidence="1 2" key="1">
    <citation type="journal article" date="2017" name="Curr. Biol.">
        <title>The Evolution of Venom by Co-option of Single-Copy Genes.</title>
        <authorList>
            <person name="Martinson E.O."/>
            <person name="Mrinalini"/>
            <person name="Kelkar Y.D."/>
            <person name="Chang C.H."/>
            <person name="Werren J.H."/>
        </authorList>
    </citation>
    <scope>NUCLEOTIDE SEQUENCE [LARGE SCALE GENOMIC DNA]</scope>
    <source>
        <strain evidence="1 2">Alberta</strain>
        <tissue evidence="1">Whole body</tissue>
    </source>
</reference>
<gene>
    <name evidence="1" type="ORF">TSAR_007418</name>
</gene>
<dbReference type="Proteomes" id="UP000215335">
    <property type="component" value="Unassembled WGS sequence"/>
</dbReference>
<organism evidence="1 2">
    <name type="scientific">Trichomalopsis sarcophagae</name>
    <dbReference type="NCBI Taxonomy" id="543379"/>
    <lineage>
        <taxon>Eukaryota</taxon>
        <taxon>Metazoa</taxon>
        <taxon>Ecdysozoa</taxon>
        <taxon>Arthropoda</taxon>
        <taxon>Hexapoda</taxon>
        <taxon>Insecta</taxon>
        <taxon>Pterygota</taxon>
        <taxon>Neoptera</taxon>
        <taxon>Endopterygota</taxon>
        <taxon>Hymenoptera</taxon>
        <taxon>Apocrita</taxon>
        <taxon>Proctotrupomorpha</taxon>
        <taxon>Chalcidoidea</taxon>
        <taxon>Pteromalidae</taxon>
        <taxon>Pteromalinae</taxon>
        <taxon>Trichomalopsis</taxon>
    </lineage>
</organism>
<sequence>MRDSPKIRTCIYSRKDFSDEKKSLSLLLSVSRAENVKSRNRQRLTCTSFLFRVTSVLEGIAQRNDQQ</sequence>
<name>A0A232F6U3_9HYME</name>
<dbReference type="EMBL" id="NNAY01000865">
    <property type="protein sequence ID" value="OXU26158.1"/>
    <property type="molecule type" value="Genomic_DNA"/>
</dbReference>
<protein>
    <submittedName>
        <fullName evidence="1">Uncharacterized protein</fullName>
    </submittedName>
</protein>
<comment type="caution">
    <text evidence="1">The sequence shown here is derived from an EMBL/GenBank/DDBJ whole genome shotgun (WGS) entry which is preliminary data.</text>
</comment>
<feature type="non-terminal residue" evidence="1">
    <location>
        <position position="67"/>
    </location>
</feature>
<proteinExistence type="predicted"/>
<keyword evidence="2" id="KW-1185">Reference proteome</keyword>
<accession>A0A232F6U3</accession>
<dbReference type="AlphaFoldDB" id="A0A232F6U3"/>
<evidence type="ECO:0000313" key="2">
    <source>
        <dbReference type="Proteomes" id="UP000215335"/>
    </source>
</evidence>
<evidence type="ECO:0000313" key="1">
    <source>
        <dbReference type="EMBL" id="OXU26158.1"/>
    </source>
</evidence>